<dbReference type="PANTHER" id="PTHR43126">
    <property type="entry name" value="D-ALANYL-D-ALANINE DIPEPTIDASE"/>
    <property type="match status" value="1"/>
</dbReference>
<dbReference type="GO" id="GO:0008237">
    <property type="term" value="F:metallopeptidase activity"/>
    <property type="evidence" value="ECO:0007669"/>
    <property type="project" value="UniProtKB-KW"/>
</dbReference>
<evidence type="ECO:0000256" key="6">
    <source>
        <dbReference type="ARBA" id="ARBA00022997"/>
    </source>
</evidence>
<dbReference type="EMBL" id="BMFG01000004">
    <property type="protein sequence ID" value="GGD24847.1"/>
    <property type="molecule type" value="Genomic_DNA"/>
</dbReference>
<evidence type="ECO:0000256" key="3">
    <source>
        <dbReference type="ARBA" id="ARBA00022723"/>
    </source>
</evidence>
<keyword evidence="7 9" id="KW-0482">Metalloprotease</keyword>
<dbReference type="GO" id="GO:0160237">
    <property type="term" value="F:D-Ala-D-Ala dipeptidase activity"/>
    <property type="evidence" value="ECO:0007669"/>
    <property type="project" value="UniProtKB-EC"/>
</dbReference>
<dbReference type="HAMAP" id="MF_01924">
    <property type="entry name" value="A_A_dipeptidase"/>
    <property type="match status" value="1"/>
</dbReference>
<proteinExistence type="inferred from homology"/>
<feature type="binding site" evidence="9">
    <location>
        <position position="191"/>
    </location>
    <ligand>
        <name>Zn(2+)</name>
        <dbReference type="ChEBI" id="CHEBI:29105"/>
        <note>catalytic</note>
    </ligand>
</feature>
<protein>
    <recommendedName>
        <fullName evidence="9 10">D-alanyl-D-alanine dipeptidase</fullName>
        <shortName evidence="9 10">D-Ala-D-Ala dipeptidase</shortName>
        <ecNumber evidence="9 10">3.4.13.22</ecNumber>
    </recommendedName>
</protein>
<evidence type="ECO:0000256" key="7">
    <source>
        <dbReference type="ARBA" id="ARBA00023049"/>
    </source>
</evidence>
<dbReference type="PIRSF" id="PIRSF026671">
    <property type="entry name" value="AA_dipeptidase"/>
    <property type="match status" value="1"/>
</dbReference>
<dbReference type="GO" id="GO:0006508">
    <property type="term" value="P:proteolysis"/>
    <property type="evidence" value="ECO:0007669"/>
    <property type="project" value="UniProtKB-KW"/>
</dbReference>
<gene>
    <name evidence="11" type="primary">ddpX</name>
    <name evidence="11" type="ORF">GCM10011343_13770</name>
</gene>
<dbReference type="EC" id="3.4.13.22" evidence="9 10"/>
<dbReference type="SUPFAM" id="SSF55166">
    <property type="entry name" value="Hedgehog/DD-peptidase"/>
    <property type="match status" value="1"/>
</dbReference>
<evidence type="ECO:0000256" key="4">
    <source>
        <dbReference type="ARBA" id="ARBA00022801"/>
    </source>
</evidence>
<dbReference type="Gene3D" id="3.30.1380.10">
    <property type="match status" value="1"/>
</dbReference>
<comment type="function">
    <text evidence="9 10">Catalyzes hydrolysis of the D-alanyl-D-alanine dipeptide.</text>
</comment>
<feature type="binding site" evidence="9">
    <location>
        <position position="124"/>
    </location>
    <ligand>
        <name>Zn(2+)</name>
        <dbReference type="ChEBI" id="CHEBI:29105"/>
        <note>catalytic</note>
    </ligand>
</feature>
<dbReference type="GO" id="GO:0008270">
    <property type="term" value="F:zinc ion binding"/>
    <property type="evidence" value="ECO:0007669"/>
    <property type="project" value="UniProtKB-UniRule"/>
</dbReference>
<name>A0A916XZX9_9FLAO</name>
<reference evidence="11" key="1">
    <citation type="journal article" date="2014" name="Int. J. Syst. Evol. Microbiol.">
        <title>Complete genome sequence of Corynebacterium casei LMG S-19264T (=DSM 44701T), isolated from a smear-ripened cheese.</title>
        <authorList>
            <consortium name="US DOE Joint Genome Institute (JGI-PGF)"/>
            <person name="Walter F."/>
            <person name="Albersmeier A."/>
            <person name="Kalinowski J."/>
            <person name="Ruckert C."/>
        </authorList>
    </citation>
    <scope>NUCLEOTIDE SEQUENCE</scope>
    <source>
        <strain evidence="11">CGMCC 1.12506</strain>
    </source>
</reference>
<evidence type="ECO:0000256" key="2">
    <source>
        <dbReference type="ARBA" id="ARBA00022670"/>
    </source>
</evidence>
<keyword evidence="2 9" id="KW-0645">Protease</keyword>
<feature type="site" description="Transition state stabilizer" evidence="9">
    <location>
        <position position="97"/>
    </location>
</feature>
<comment type="caution">
    <text evidence="11">The sequence shown here is derived from an EMBL/GenBank/DDBJ whole genome shotgun (WGS) entry which is preliminary data.</text>
</comment>
<evidence type="ECO:0000256" key="9">
    <source>
        <dbReference type="HAMAP-Rule" id="MF_01924"/>
    </source>
</evidence>
<reference evidence="11" key="2">
    <citation type="submission" date="2020-09" db="EMBL/GenBank/DDBJ databases">
        <authorList>
            <person name="Sun Q."/>
            <person name="Zhou Y."/>
        </authorList>
    </citation>
    <scope>NUCLEOTIDE SEQUENCE</scope>
    <source>
        <strain evidence="11">CGMCC 1.12506</strain>
    </source>
</reference>
<keyword evidence="3 9" id="KW-0479">Metal-binding</keyword>
<comment type="similarity">
    <text evidence="9 10">Belongs to the peptidase M15D family.</text>
</comment>
<dbReference type="RefSeq" id="WP_188361809.1">
    <property type="nucleotide sequence ID" value="NZ_BMFG01000004.1"/>
</dbReference>
<dbReference type="PANTHER" id="PTHR43126:SF1">
    <property type="entry name" value="D-ALANYL-D-ALANINE DIPEPTIDASE"/>
    <property type="match status" value="1"/>
</dbReference>
<keyword evidence="6 9" id="KW-0224">Dipeptidase</keyword>
<evidence type="ECO:0000256" key="8">
    <source>
        <dbReference type="ARBA" id="ARBA00023316"/>
    </source>
</evidence>
<feature type="binding site" evidence="9">
    <location>
        <position position="131"/>
    </location>
    <ligand>
        <name>Zn(2+)</name>
        <dbReference type="ChEBI" id="CHEBI:29105"/>
        <note>catalytic</note>
    </ligand>
</feature>
<dbReference type="AlphaFoldDB" id="A0A916XZX9"/>
<evidence type="ECO:0000256" key="10">
    <source>
        <dbReference type="PIRNR" id="PIRNR026671"/>
    </source>
</evidence>
<feature type="active site" description="Proton donor/acceptor" evidence="9">
    <location>
        <position position="188"/>
    </location>
</feature>
<accession>A0A916XZX9</accession>
<organism evidence="11 12">
    <name type="scientific">Flavobacterium orientale</name>
    <dbReference type="NCBI Taxonomy" id="1756020"/>
    <lineage>
        <taxon>Bacteria</taxon>
        <taxon>Pseudomonadati</taxon>
        <taxon>Bacteroidota</taxon>
        <taxon>Flavobacteriia</taxon>
        <taxon>Flavobacteriales</taxon>
        <taxon>Flavobacteriaceae</taxon>
        <taxon>Flavobacterium</taxon>
    </lineage>
</organism>
<keyword evidence="8 10" id="KW-0961">Cell wall biogenesis/degradation</keyword>
<dbReference type="InterPro" id="IPR009045">
    <property type="entry name" value="Zn_M74/Hedgehog-like"/>
</dbReference>
<dbReference type="CDD" id="cd14840">
    <property type="entry name" value="D-Ala-D-Ala_dipeptidase_Aad"/>
    <property type="match status" value="1"/>
</dbReference>
<evidence type="ECO:0000313" key="12">
    <source>
        <dbReference type="Proteomes" id="UP000625735"/>
    </source>
</evidence>
<comment type="catalytic activity">
    <reaction evidence="1 9 10">
        <text>D-alanyl-D-alanine + H2O = 2 D-alanine</text>
        <dbReference type="Rhea" id="RHEA:20661"/>
        <dbReference type="ChEBI" id="CHEBI:15377"/>
        <dbReference type="ChEBI" id="CHEBI:57416"/>
        <dbReference type="ChEBI" id="CHEBI:57822"/>
        <dbReference type="EC" id="3.4.13.22"/>
    </reaction>
</comment>
<evidence type="ECO:0000256" key="5">
    <source>
        <dbReference type="ARBA" id="ARBA00022833"/>
    </source>
</evidence>
<dbReference type="Proteomes" id="UP000625735">
    <property type="component" value="Unassembled WGS sequence"/>
</dbReference>
<keyword evidence="4 9" id="KW-0378">Hydrolase</keyword>
<sequence length="210" mass="24595">MKDILTFFFILIVSNLFSQRIHGYNTTPHDTTFVNIEEYSSDFVLDMRYATTNNFMNTKVYDCEKCYLRYKTVKALLNANQEFLKLGYKIKLFDCYRPTDVQKIMFDIVPNPTYVADPKKGSIHNRGCAVDLTLIDRNGNELDMGTTFDFFGVEAAHAYQNLSKEVLENRILLKTVLQNNGFNPIKSEWWHYNLKQDTLDNLSNFKWNCD</sequence>
<keyword evidence="5 9" id="KW-0862">Zinc</keyword>
<dbReference type="Pfam" id="PF01427">
    <property type="entry name" value="Peptidase_M15"/>
    <property type="match status" value="1"/>
</dbReference>
<evidence type="ECO:0000313" key="11">
    <source>
        <dbReference type="EMBL" id="GGD24847.1"/>
    </source>
</evidence>
<dbReference type="InterPro" id="IPR000755">
    <property type="entry name" value="A_A_dipeptidase"/>
</dbReference>
<dbReference type="GO" id="GO:0071555">
    <property type="term" value="P:cell wall organization"/>
    <property type="evidence" value="ECO:0007669"/>
    <property type="project" value="UniProtKB-KW"/>
</dbReference>
<evidence type="ECO:0000256" key="1">
    <source>
        <dbReference type="ARBA" id="ARBA00001362"/>
    </source>
</evidence>
<keyword evidence="12" id="KW-1185">Reference proteome</keyword>
<comment type="cofactor">
    <cofactor evidence="9">
        <name>Zn(2+)</name>
        <dbReference type="ChEBI" id="CHEBI:29105"/>
    </cofactor>
    <text evidence="9">Binds 1 zinc ion per subunit.</text>
</comment>